<comment type="caution">
    <text evidence="6">The sequence shown here is derived from an EMBL/GenBank/DDBJ whole genome shotgun (WGS) entry which is preliminary data.</text>
</comment>
<dbReference type="CDD" id="cd10548">
    <property type="entry name" value="cupin_CDO"/>
    <property type="match status" value="1"/>
</dbReference>
<evidence type="ECO:0000313" key="7">
    <source>
        <dbReference type="Proteomes" id="UP000639516"/>
    </source>
</evidence>
<comment type="similarity">
    <text evidence="1">Belongs to the cysteine dioxygenase family.</text>
</comment>
<dbReference type="Pfam" id="PF05995">
    <property type="entry name" value="CDO_I"/>
    <property type="match status" value="1"/>
</dbReference>
<evidence type="ECO:0000256" key="4">
    <source>
        <dbReference type="ARBA" id="ARBA00023002"/>
    </source>
</evidence>
<dbReference type="GO" id="GO:0051213">
    <property type="term" value="F:dioxygenase activity"/>
    <property type="evidence" value="ECO:0007669"/>
    <property type="project" value="UniProtKB-KW"/>
</dbReference>
<evidence type="ECO:0000256" key="5">
    <source>
        <dbReference type="ARBA" id="ARBA00023004"/>
    </source>
</evidence>
<name>A0ABR7U8W2_9BRAD</name>
<protein>
    <submittedName>
        <fullName evidence="6">Cysteine dioxygenase</fullName>
    </submittedName>
</protein>
<keyword evidence="7" id="KW-1185">Reference proteome</keyword>
<dbReference type="Gene3D" id="2.60.120.10">
    <property type="entry name" value="Jelly Rolls"/>
    <property type="match status" value="1"/>
</dbReference>
<dbReference type="InterPro" id="IPR010300">
    <property type="entry name" value="CDO_1"/>
</dbReference>
<proteinExistence type="inferred from homology"/>
<evidence type="ECO:0000256" key="1">
    <source>
        <dbReference type="ARBA" id="ARBA00006622"/>
    </source>
</evidence>
<reference evidence="6 7" key="1">
    <citation type="journal article" date="2020" name="Arch. Microbiol.">
        <title>Bradyrhizobium campsiandrae sp. nov., a nitrogen-fixing bacterial strain isolated from a native leguminous tree from the Amazon adapted to flooded conditions.</title>
        <authorList>
            <person name="Cabral Michel D."/>
            <person name="Martins da Costa E."/>
            <person name="Azarias Guimaraes A."/>
            <person name="Soares de Carvalho T."/>
            <person name="Santos de Castro Caputo P."/>
            <person name="Willems A."/>
            <person name="de Souza Moreira F.M."/>
        </authorList>
    </citation>
    <scope>NUCLEOTIDE SEQUENCE [LARGE SCALE GENOMIC DNA]</scope>
    <source>
        <strain evidence="7">INPA 384B</strain>
    </source>
</reference>
<dbReference type="InterPro" id="IPR011051">
    <property type="entry name" value="RmlC_Cupin_sf"/>
</dbReference>
<dbReference type="RefSeq" id="WP_188096845.1">
    <property type="nucleotide sequence ID" value="NZ_JAANIH010000004.1"/>
</dbReference>
<sequence>MTGLPKLRTFVAEVAQIVDAKLDESATLARLAPKLKELVTADDWLPDAYAAADGKAYRQYLLYADPLDRFSIVSFVWGPGQGTPIHDHRVWGLVGVLRGEELSVSYARQPDGSLRPGPTERLAKGTVAAVSPDIGDIHAISNGLADKSSISIHVYGGNIGRIHRSVFDATTGAEHEFVSGYSNEFVPNLWV</sequence>
<keyword evidence="5" id="KW-0408">Iron</keyword>
<dbReference type="EMBL" id="JAATTO010000022">
    <property type="protein sequence ID" value="MBC9979857.1"/>
    <property type="molecule type" value="Genomic_DNA"/>
</dbReference>
<dbReference type="Gene3D" id="1.20.5.440">
    <property type="entry name" value="ATP synthase delta/epsilon subunit, C-terminal domain"/>
    <property type="match status" value="1"/>
</dbReference>
<dbReference type="InterPro" id="IPR014710">
    <property type="entry name" value="RmlC-like_jellyroll"/>
</dbReference>
<accession>A0ABR7U8W2</accession>
<evidence type="ECO:0000313" key="6">
    <source>
        <dbReference type="EMBL" id="MBC9979857.1"/>
    </source>
</evidence>
<organism evidence="6 7">
    <name type="scientific">Bradyrhizobium campsiandrae</name>
    <dbReference type="NCBI Taxonomy" id="1729892"/>
    <lineage>
        <taxon>Bacteria</taxon>
        <taxon>Pseudomonadati</taxon>
        <taxon>Pseudomonadota</taxon>
        <taxon>Alphaproteobacteria</taxon>
        <taxon>Hyphomicrobiales</taxon>
        <taxon>Nitrobacteraceae</taxon>
        <taxon>Bradyrhizobium</taxon>
    </lineage>
</organism>
<dbReference type="SUPFAM" id="SSF51182">
    <property type="entry name" value="RmlC-like cupins"/>
    <property type="match status" value="1"/>
</dbReference>
<dbReference type="PANTHER" id="PTHR12918:SF1">
    <property type="entry name" value="CYSTEINE DIOXYGENASE TYPE 1"/>
    <property type="match status" value="1"/>
</dbReference>
<evidence type="ECO:0000256" key="3">
    <source>
        <dbReference type="ARBA" id="ARBA00022964"/>
    </source>
</evidence>
<gene>
    <name evidence="6" type="ORF">HA482_16780</name>
</gene>
<keyword evidence="2" id="KW-0479">Metal-binding</keyword>
<evidence type="ECO:0000256" key="2">
    <source>
        <dbReference type="ARBA" id="ARBA00022723"/>
    </source>
</evidence>
<keyword evidence="3 6" id="KW-0223">Dioxygenase</keyword>
<keyword evidence="4" id="KW-0560">Oxidoreductase</keyword>
<dbReference type="PANTHER" id="PTHR12918">
    <property type="entry name" value="CYSTEINE DIOXYGENASE"/>
    <property type="match status" value="1"/>
</dbReference>
<dbReference type="Proteomes" id="UP000639516">
    <property type="component" value="Unassembled WGS sequence"/>
</dbReference>